<dbReference type="EMBL" id="CADCVJ010000119">
    <property type="protein sequence ID" value="CAA9474407.1"/>
    <property type="molecule type" value="Genomic_DNA"/>
</dbReference>
<evidence type="ECO:0000256" key="1">
    <source>
        <dbReference type="SAM" id="MobiDB-lite"/>
    </source>
</evidence>
<dbReference type="PANTHER" id="PTHR35023">
    <property type="entry name" value="CHELATASE-RELATED"/>
    <property type="match status" value="1"/>
</dbReference>
<dbReference type="InterPro" id="IPR003593">
    <property type="entry name" value="AAA+_ATPase"/>
</dbReference>
<dbReference type="InterPro" id="IPR011704">
    <property type="entry name" value="ATPase_dyneun-rel_AAA"/>
</dbReference>
<evidence type="ECO:0000313" key="3">
    <source>
        <dbReference type="EMBL" id="CAA9474407.1"/>
    </source>
</evidence>
<feature type="non-terminal residue" evidence="3">
    <location>
        <position position="411"/>
    </location>
</feature>
<accession>A0A6J4RIE3</accession>
<gene>
    <name evidence="3" type="ORF">AVDCRST_MAG38-1552</name>
</gene>
<feature type="compositionally biased region" description="Low complexity" evidence="1">
    <location>
        <begin position="325"/>
        <end position="334"/>
    </location>
</feature>
<dbReference type="Gene3D" id="1.10.8.80">
    <property type="entry name" value="Magnesium chelatase subunit I, C-Terminal domain"/>
    <property type="match status" value="1"/>
</dbReference>
<dbReference type="InterPro" id="IPR027417">
    <property type="entry name" value="P-loop_NTPase"/>
</dbReference>
<dbReference type="SMART" id="SM00382">
    <property type="entry name" value="AAA"/>
    <property type="match status" value="1"/>
</dbReference>
<organism evidence="3">
    <name type="scientific">uncultured Solirubrobacteraceae bacterium</name>
    <dbReference type="NCBI Taxonomy" id="1162706"/>
    <lineage>
        <taxon>Bacteria</taxon>
        <taxon>Bacillati</taxon>
        <taxon>Actinomycetota</taxon>
        <taxon>Thermoleophilia</taxon>
        <taxon>Solirubrobacterales</taxon>
        <taxon>Solirubrobacteraceae</taxon>
        <taxon>environmental samples</taxon>
    </lineage>
</organism>
<dbReference type="PANTHER" id="PTHR35023:SF1">
    <property type="entry name" value="MG-PROTOPORPHYRIN IX CHELATASE"/>
    <property type="match status" value="1"/>
</dbReference>
<sequence length="411" mass="42687">MSRRPAYPLSALVGQEDLVEALLVCAVNPTVGGVLVRGERGTAKSTAVRALAPMLRSGAGDPVPLVELPLGATLDRLVGTLDLRAALGGEHRVEAGLLGRADGGVLYVDEVNLLPDHLVDALLDAAASGEVTVERDGVSVVQDARFLLVGTMNPEEGELRPQLLDRFGLGVEVAGPRDAATRAAIVRRRLEFDADPAAFSRRWEAEEAALAERIAAARARVGGVRVPERELLRISAVCATLDLDGIRGDLVCAHAARALAALDGEEEVTRDHVDRAARLALRHRMRRDPLAPPPSGGRDPALDEALEGADGADEPAADGEREDASQPAADASPDPGDDAGDSSGGPAGRTTEIVEEPAATGAEPPGPPSWTPSPDLVPAPRPPAAPSDAPGPRPASVPRALPARLPEDALR</sequence>
<proteinExistence type="predicted"/>
<dbReference type="InterPro" id="IPR041628">
    <property type="entry name" value="ChlI/MoxR_AAA_lid"/>
</dbReference>
<dbReference type="InterPro" id="IPR052989">
    <property type="entry name" value="Mg-chelatase_DI-like"/>
</dbReference>
<feature type="compositionally biased region" description="Pro residues" evidence="1">
    <location>
        <begin position="364"/>
        <end position="395"/>
    </location>
</feature>
<dbReference type="Gene3D" id="3.40.50.300">
    <property type="entry name" value="P-loop containing nucleotide triphosphate hydrolases"/>
    <property type="match status" value="1"/>
</dbReference>
<feature type="region of interest" description="Disordered" evidence="1">
    <location>
        <begin position="284"/>
        <end position="411"/>
    </location>
</feature>
<dbReference type="GO" id="GO:0016887">
    <property type="term" value="F:ATP hydrolysis activity"/>
    <property type="evidence" value="ECO:0007669"/>
    <property type="project" value="InterPro"/>
</dbReference>
<dbReference type="AlphaFoldDB" id="A0A6J4RIE3"/>
<evidence type="ECO:0000259" key="2">
    <source>
        <dbReference type="SMART" id="SM00382"/>
    </source>
</evidence>
<protein>
    <submittedName>
        <fullName evidence="3">ChlI component of cobalt chelatase involved in B12 biosynthesis / ChlD component of cobalt chelatase involved in B12 biosynthesis</fullName>
    </submittedName>
</protein>
<dbReference type="Pfam" id="PF17863">
    <property type="entry name" value="AAA_lid_2"/>
    <property type="match status" value="1"/>
</dbReference>
<reference evidence="3" key="1">
    <citation type="submission" date="2020-02" db="EMBL/GenBank/DDBJ databases">
        <authorList>
            <person name="Meier V. D."/>
        </authorList>
    </citation>
    <scope>NUCLEOTIDE SEQUENCE</scope>
    <source>
        <strain evidence="3">AVDCRST_MAG38</strain>
    </source>
</reference>
<dbReference type="Pfam" id="PF07728">
    <property type="entry name" value="AAA_5"/>
    <property type="match status" value="1"/>
</dbReference>
<dbReference type="GO" id="GO:0005524">
    <property type="term" value="F:ATP binding"/>
    <property type="evidence" value="ECO:0007669"/>
    <property type="project" value="InterPro"/>
</dbReference>
<dbReference type="CDD" id="cd00009">
    <property type="entry name" value="AAA"/>
    <property type="match status" value="1"/>
</dbReference>
<feature type="domain" description="AAA+ ATPase" evidence="2">
    <location>
        <begin position="30"/>
        <end position="196"/>
    </location>
</feature>
<feature type="compositionally biased region" description="Acidic residues" evidence="1">
    <location>
        <begin position="302"/>
        <end position="317"/>
    </location>
</feature>
<name>A0A6J4RIE3_9ACTN</name>
<dbReference type="SUPFAM" id="SSF52540">
    <property type="entry name" value="P-loop containing nucleoside triphosphate hydrolases"/>
    <property type="match status" value="1"/>
</dbReference>